<reference evidence="3" key="1">
    <citation type="submission" date="2016-11" db="EMBL/GenBank/DDBJ databases">
        <authorList>
            <person name="Varghese N."/>
            <person name="Submissions S."/>
        </authorList>
    </citation>
    <scope>NUCLEOTIDE SEQUENCE [LARGE SCALE GENOMIC DNA]</scope>
    <source>
        <strain evidence="3">CGMCC 1.10835</strain>
    </source>
</reference>
<dbReference type="STRING" id="564117.SAMN05216369_0863"/>
<evidence type="ECO:0000256" key="1">
    <source>
        <dbReference type="SAM" id="MobiDB-lite"/>
    </source>
</evidence>
<dbReference type="Proteomes" id="UP000184497">
    <property type="component" value="Unassembled WGS sequence"/>
</dbReference>
<sequence length="57" mass="6330">MESPGQFQANATIGTGNRNPFGFRHNTSFLFGFHWEQRTGFTKTCLPTAIGKALLNL</sequence>
<name>A0A1M6QDZ9_9GAMM</name>
<evidence type="ECO:0000313" key="2">
    <source>
        <dbReference type="EMBL" id="SHK18524.1"/>
    </source>
</evidence>
<dbReference type="AlphaFoldDB" id="A0A1M6QDZ9"/>
<keyword evidence="3" id="KW-1185">Reference proteome</keyword>
<organism evidence="2 3">
    <name type="scientific">Marinobacter antarcticus</name>
    <dbReference type="NCBI Taxonomy" id="564117"/>
    <lineage>
        <taxon>Bacteria</taxon>
        <taxon>Pseudomonadati</taxon>
        <taxon>Pseudomonadota</taxon>
        <taxon>Gammaproteobacteria</taxon>
        <taxon>Pseudomonadales</taxon>
        <taxon>Marinobacteraceae</taxon>
        <taxon>Marinobacter</taxon>
    </lineage>
</organism>
<feature type="compositionally biased region" description="Polar residues" evidence="1">
    <location>
        <begin position="1"/>
        <end position="18"/>
    </location>
</feature>
<proteinExistence type="predicted"/>
<accession>A0A1M6QDZ9</accession>
<feature type="region of interest" description="Disordered" evidence="1">
    <location>
        <begin position="1"/>
        <end position="20"/>
    </location>
</feature>
<evidence type="ECO:0000313" key="3">
    <source>
        <dbReference type="Proteomes" id="UP000184497"/>
    </source>
</evidence>
<dbReference type="EMBL" id="FRAQ01000001">
    <property type="protein sequence ID" value="SHK18524.1"/>
    <property type="molecule type" value="Genomic_DNA"/>
</dbReference>
<protein>
    <submittedName>
        <fullName evidence="2">Uncharacterized protein</fullName>
    </submittedName>
</protein>
<gene>
    <name evidence="2" type="ORF">SAMN05216369_0863</name>
</gene>